<dbReference type="Pfam" id="PF01022">
    <property type="entry name" value="HTH_5"/>
    <property type="match status" value="1"/>
</dbReference>
<evidence type="ECO:0000313" key="4">
    <source>
        <dbReference type="EMBL" id="VEI03203.1"/>
    </source>
</evidence>
<dbReference type="PROSITE" id="PS50987">
    <property type="entry name" value="HTH_ARSR_2"/>
    <property type="match status" value="1"/>
</dbReference>
<protein>
    <submittedName>
        <fullName evidence="4">HTH-type transcriptional repressor CzrA</fullName>
    </submittedName>
</protein>
<gene>
    <name evidence="4" type="primary">czrA_2</name>
    <name evidence="4" type="ORF">NCTC13652_01402</name>
</gene>
<reference evidence="4 5" key="1">
    <citation type="submission" date="2018-12" db="EMBL/GenBank/DDBJ databases">
        <authorList>
            <consortium name="Pathogen Informatics"/>
        </authorList>
    </citation>
    <scope>NUCLEOTIDE SEQUENCE [LARGE SCALE GENOMIC DNA]</scope>
    <source>
        <strain evidence="4 5">NCTC13652</strain>
    </source>
</reference>
<dbReference type="InterPro" id="IPR001845">
    <property type="entry name" value="HTH_ArsR_DNA-bd_dom"/>
</dbReference>
<dbReference type="NCBIfam" id="NF033788">
    <property type="entry name" value="HTH_metalloreg"/>
    <property type="match status" value="1"/>
</dbReference>
<proteinExistence type="predicted"/>
<dbReference type="InterPro" id="IPR036388">
    <property type="entry name" value="WH-like_DNA-bd_sf"/>
</dbReference>
<keyword evidence="2" id="KW-0238">DNA-binding</keyword>
<accession>A0A3S4VJ85</accession>
<organism evidence="4 5">
    <name type="scientific">Acidipropionibacterium jensenii</name>
    <dbReference type="NCBI Taxonomy" id="1749"/>
    <lineage>
        <taxon>Bacteria</taxon>
        <taxon>Bacillati</taxon>
        <taxon>Actinomycetota</taxon>
        <taxon>Actinomycetes</taxon>
        <taxon>Propionibacteriales</taxon>
        <taxon>Propionibacteriaceae</taxon>
        <taxon>Acidipropionibacterium</taxon>
    </lineage>
</organism>
<dbReference type="SMART" id="SM00418">
    <property type="entry name" value="HTH_ARSR"/>
    <property type="match status" value="1"/>
</dbReference>
<dbReference type="Gene3D" id="1.10.10.10">
    <property type="entry name" value="Winged helix-like DNA-binding domain superfamily/Winged helix DNA-binding domain"/>
    <property type="match status" value="1"/>
</dbReference>
<dbReference type="OrthoDB" id="9810923at2"/>
<keyword evidence="5" id="KW-1185">Reference proteome</keyword>
<keyword evidence="3" id="KW-0804">Transcription</keyword>
<sequence length="162" mass="17222">MCAHTRKCTFDAESAYADLAAEVFTLLSDATRVRIILALRDGELPVGELAERVGKSPTVVSQHLAKLRWGKIVETRKEGNRVFYSLLDEHARQLVSHAVFQAEHVVDGIPVHHLGADGLPIAGDALEASAPQPAPGVPDASMDDQASKGLAPGRPAATCPRG</sequence>
<dbReference type="GO" id="GO:0003677">
    <property type="term" value="F:DNA binding"/>
    <property type="evidence" value="ECO:0007669"/>
    <property type="project" value="UniProtKB-KW"/>
</dbReference>
<evidence type="ECO:0000256" key="3">
    <source>
        <dbReference type="ARBA" id="ARBA00023163"/>
    </source>
</evidence>
<dbReference type="AlphaFoldDB" id="A0A3S4VJ85"/>
<dbReference type="CDD" id="cd00090">
    <property type="entry name" value="HTH_ARSR"/>
    <property type="match status" value="1"/>
</dbReference>
<name>A0A3S4VJ85_9ACTN</name>
<dbReference type="Proteomes" id="UP000277858">
    <property type="component" value="Chromosome"/>
</dbReference>
<dbReference type="STRING" id="1122997.GCA_000425285_02285"/>
<evidence type="ECO:0000256" key="1">
    <source>
        <dbReference type="ARBA" id="ARBA00023015"/>
    </source>
</evidence>
<dbReference type="PRINTS" id="PR00778">
    <property type="entry name" value="HTHARSR"/>
</dbReference>
<dbReference type="InterPro" id="IPR036390">
    <property type="entry name" value="WH_DNA-bd_sf"/>
</dbReference>
<dbReference type="GO" id="GO:0003700">
    <property type="term" value="F:DNA-binding transcription factor activity"/>
    <property type="evidence" value="ECO:0007669"/>
    <property type="project" value="InterPro"/>
</dbReference>
<dbReference type="EMBL" id="LR134473">
    <property type="protein sequence ID" value="VEI03203.1"/>
    <property type="molecule type" value="Genomic_DNA"/>
</dbReference>
<dbReference type="SUPFAM" id="SSF46785">
    <property type="entry name" value="Winged helix' DNA-binding domain"/>
    <property type="match status" value="1"/>
</dbReference>
<dbReference type="InterPro" id="IPR011991">
    <property type="entry name" value="ArsR-like_HTH"/>
</dbReference>
<dbReference type="RefSeq" id="WP_084149469.1">
    <property type="nucleotide sequence ID" value="NZ_CP025571.1"/>
</dbReference>
<dbReference type="PANTHER" id="PTHR43132:SF8">
    <property type="entry name" value="HTH-TYPE TRANSCRIPTIONAL REGULATOR KMTR"/>
    <property type="match status" value="1"/>
</dbReference>
<dbReference type="InterPro" id="IPR051011">
    <property type="entry name" value="Metal_resp_trans_reg"/>
</dbReference>
<evidence type="ECO:0000256" key="2">
    <source>
        <dbReference type="ARBA" id="ARBA00023125"/>
    </source>
</evidence>
<dbReference type="PANTHER" id="PTHR43132">
    <property type="entry name" value="ARSENICAL RESISTANCE OPERON REPRESSOR ARSR-RELATED"/>
    <property type="match status" value="1"/>
</dbReference>
<evidence type="ECO:0000313" key="5">
    <source>
        <dbReference type="Proteomes" id="UP000277858"/>
    </source>
</evidence>
<keyword evidence="1" id="KW-0805">Transcription regulation</keyword>